<dbReference type="Proteomes" id="UP000193108">
    <property type="component" value="Unassembled WGS sequence"/>
</dbReference>
<evidence type="ECO:0000259" key="4">
    <source>
        <dbReference type="Pfam" id="PF00441"/>
    </source>
</evidence>
<evidence type="ECO:0000256" key="3">
    <source>
        <dbReference type="ARBA" id="ARBA00023002"/>
    </source>
</evidence>
<dbReference type="Pfam" id="PF00441">
    <property type="entry name" value="Acyl-CoA_dh_1"/>
    <property type="match status" value="1"/>
</dbReference>
<dbReference type="InterPro" id="IPR036250">
    <property type="entry name" value="AcylCo_DH-like_C"/>
</dbReference>
<evidence type="ECO:0000256" key="2">
    <source>
        <dbReference type="ARBA" id="ARBA00022827"/>
    </source>
</evidence>
<dbReference type="PANTHER" id="PTHR43884:SF20">
    <property type="entry name" value="ACYL-COA DEHYDROGENASE FADE28"/>
    <property type="match status" value="1"/>
</dbReference>
<dbReference type="RefSeq" id="WP_234806463.1">
    <property type="nucleotide sequence ID" value="NZ_LQPI01000038.1"/>
</dbReference>
<keyword evidence="2" id="KW-0274">FAD</keyword>
<dbReference type="Gene3D" id="1.20.140.10">
    <property type="entry name" value="Butyryl-CoA Dehydrogenase, subunit A, domain 3"/>
    <property type="match status" value="1"/>
</dbReference>
<comment type="caution">
    <text evidence="5">The sequence shown here is derived from an EMBL/GenBank/DDBJ whole genome shotgun (WGS) entry which is preliminary data.</text>
</comment>
<reference evidence="5 6" key="1">
    <citation type="submission" date="2016-01" db="EMBL/GenBank/DDBJ databases">
        <title>The new phylogeny of the genus Mycobacterium.</title>
        <authorList>
            <person name="Tarcisio F."/>
            <person name="Conor M."/>
            <person name="Antonella G."/>
            <person name="Elisabetta G."/>
            <person name="Giulia F.S."/>
            <person name="Sara T."/>
            <person name="Anna F."/>
            <person name="Clotilde B."/>
            <person name="Roberto B."/>
            <person name="Veronica D.S."/>
            <person name="Fabio R."/>
            <person name="Monica P."/>
            <person name="Olivier J."/>
            <person name="Enrico T."/>
            <person name="Nicola S."/>
        </authorList>
    </citation>
    <scope>NUCLEOTIDE SEQUENCE [LARGE SCALE GENOMIC DNA]</scope>
    <source>
        <strain evidence="5 6">DSM 44164</strain>
    </source>
</reference>
<dbReference type="PANTHER" id="PTHR43884">
    <property type="entry name" value="ACYL-COA DEHYDROGENASE"/>
    <property type="match status" value="1"/>
</dbReference>
<evidence type="ECO:0000313" key="5">
    <source>
        <dbReference type="EMBL" id="ORW21798.1"/>
    </source>
</evidence>
<dbReference type="EMBL" id="LQPI01000038">
    <property type="protein sequence ID" value="ORW21798.1"/>
    <property type="molecule type" value="Genomic_DNA"/>
</dbReference>
<dbReference type="InterPro" id="IPR009075">
    <property type="entry name" value="AcylCo_DH/oxidase_C"/>
</dbReference>
<gene>
    <name evidence="5" type="ORF">AWC18_08255</name>
</gene>
<evidence type="ECO:0000313" key="6">
    <source>
        <dbReference type="Proteomes" id="UP000193108"/>
    </source>
</evidence>
<dbReference type="GO" id="GO:0003995">
    <property type="term" value="F:acyl-CoA dehydrogenase activity"/>
    <property type="evidence" value="ECO:0007669"/>
    <property type="project" value="TreeGrafter"/>
</dbReference>
<dbReference type="SUPFAM" id="SSF47203">
    <property type="entry name" value="Acyl-CoA dehydrogenase C-terminal domain-like"/>
    <property type="match status" value="1"/>
</dbReference>
<name>A0A1X1ZEP7_MYCNO</name>
<keyword evidence="1" id="KW-0285">Flavoprotein</keyword>
<keyword evidence="6" id="KW-1185">Reference proteome</keyword>
<keyword evidence="3" id="KW-0560">Oxidoreductase</keyword>
<accession>A0A1X1ZEP7</accession>
<feature type="domain" description="Acyl-CoA dehydrogenase/oxidase C-terminal" evidence="4">
    <location>
        <begin position="196"/>
        <end position="328"/>
    </location>
</feature>
<proteinExistence type="predicted"/>
<dbReference type="AlphaFoldDB" id="A0A1X1ZEP7"/>
<dbReference type="STRING" id="1782.AWC18_08255"/>
<evidence type="ECO:0000256" key="1">
    <source>
        <dbReference type="ARBA" id="ARBA00022630"/>
    </source>
</evidence>
<organism evidence="5 6">
    <name type="scientific">Mycolicibacter nonchromogenicus</name>
    <name type="common">Mycobacterium nonchromogenicum</name>
    <dbReference type="NCBI Taxonomy" id="1782"/>
    <lineage>
        <taxon>Bacteria</taxon>
        <taxon>Bacillati</taxon>
        <taxon>Actinomycetota</taxon>
        <taxon>Actinomycetes</taxon>
        <taxon>Mycobacteriales</taxon>
        <taxon>Mycobacteriaceae</taxon>
        <taxon>Mycolicibacter</taxon>
    </lineage>
</organism>
<protein>
    <recommendedName>
        <fullName evidence="4">Acyl-CoA dehydrogenase/oxidase C-terminal domain-containing protein</fullName>
    </recommendedName>
</protein>
<sequence length="339" mass="35705">MTKSTTKEIDATMFGFTDEHAALREVLREYFAGTAAIGRTVRWQRLLTEVGVDDLLFGDACETAVELAILAEESGAALFDGPLVSAAALGSLAEELDGVRDGRRLPCVAVALTGPGDPAADHPFWDFSEAGVAVAGLSANGATVLGAYDGDALGLRACSVLDPSRPLGRTDAVAGPTLREWDADAVIGMRRRADLVLSAELLGVAQRVLDGTVDYVGSRVQFGRTVGSFQAVKHRLADILAQVELTRSAVYGAAWQLGAGPVGVAAEVDLAVAAVLARQTGVEATKAAIQLHGGIGITWEHWAHRYLRRAHSVIALTGAPAQHRRRLATLIDMRDGAHD</sequence>